<evidence type="ECO:0000313" key="6">
    <source>
        <dbReference type="Proteomes" id="UP000016570"/>
    </source>
</evidence>
<proteinExistence type="predicted"/>
<dbReference type="RefSeq" id="WP_021704797.1">
    <property type="nucleotide sequence ID" value="NZ_BATJ01000005.1"/>
</dbReference>
<dbReference type="SMART" id="SM00342">
    <property type="entry name" value="HTH_ARAC"/>
    <property type="match status" value="1"/>
</dbReference>
<dbReference type="GO" id="GO:0003700">
    <property type="term" value="F:DNA-binding transcription factor activity"/>
    <property type="evidence" value="ECO:0007669"/>
    <property type="project" value="InterPro"/>
</dbReference>
<dbReference type="InterPro" id="IPR009057">
    <property type="entry name" value="Homeodomain-like_sf"/>
</dbReference>
<dbReference type="GO" id="GO:0043565">
    <property type="term" value="F:sequence-specific DNA binding"/>
    <property type="evidence" value="ECO:0007669"/>
    <property type="project" value="InterPro"/>
</dbReference>
<sequence>MTNSEVRGTRLHKIALTKKVHHDEKQLIVSQSANGSNPIAEGHFFSYQCDQAFALHGGNSYELMNSQVVSTAPPAVIVTLLLEGKLDFGYDDLAFKLEADQRPQGVMVNLAKAANFRRALQANVHVVKVNMMFHPHWIQTKLGLPCGMDCFLEHHKNHLNIRMTPEIIRLAGELIALPSPKSFIERMKMESLTYQLMAHICQQSEAGTIHQCHCAQTANQYGELEDMISYIETHLSAPLNLEQLAQQFSMSVSNLQRRFKQQLGMTVNLYIRQRRLEIAKQHLESGLVTITEAAYDAGYQHPSNFTIAFKKAFGQPPTAFVKL</sequence>
<evidence type="ECO:0000256" key="1">
    <source>
        <dbReference type="ARBA" id="ARBA00023015"/>
    </source>
</evidence>
<keyword evidence="1" id="KW-0805">Transcription regulation</keyword>
<dbReference type="PROSITE" id="PS01124">
    <property type="entry name" value="HTH_ARAC_FAMILY_2"/>
    <property type="match status" value="1"/>
</dbReference>
<feature type="domain" description="HTH araC/xylS-type" evidence="4">
    <location>
        <begin position="225"/>
        <end position="323"/>
    </location>
</feature>
<keyword evidence="3" id="KW-0804">Transcription</keyword>
<gene>
    <name evidence="5" type="ORF">VPR01S_05_01140</name>
</gene>
<reference evidence="5 6" key="1">
    <citation type="submission" date="2013-09" db="EMBL/GenBank/DDBJ databases">
        <title>Whole genome shotgun sequence of Vibrio proteolyticus NBRC 13287.</title>
        <authorList>
            <person name="Isaki S."/>
            <person name="Hosoyama A."/>
            <person name="Numata M."/>
            <person name="Hashimoto M."/>
            <person name="Hosoyama Y."/>
            <person name="Tsuchikane K."/>
            <person name="Noguchi M."/>
            <person name="Hirakata S."/>
            <person name="Ichikawa N."/>
            <person name="Ohji S."/>
            <person name="Yamazoe A."/>
            <person name="Fujita N."/>
        </authorList>
    </citation>
    <scope>NUCLEOTIDE SEQUENCE [LARGE SCALE GENOMIC DNA]</scope>
    <source>
        <strain evidence="5 6">NBRC 13287</strain>
    </source>
</reference>
<accession>U3BAL3</accession>
<dbReference type="PANTHER" id="PTHR47893">
    <property type="entry name" value="REGULATORY PROTEIN PCHR"/>
    <property type="match status" value="1"/>
</dbReference>
<dbReference type="SUPFAM" id="SSF46689">
    <property type="entry name" value="Homeodomain-like"/>
    <property type="match status" value="2"/>
</dbReference>
<dbReference type="PROSITE" id="PS00041">
    <property type="entry name" value="HTH_ARAC_FAMILY_1"/>
    <property type="match status" value="1"/>
</dbReference>
<dbReference type="AlphaFoldDB" id="U3BAL3"/>
<organism evidence="5 6">
    <name type="scientific">Vibrio proteolyticus NBRC 13287</name>
    <dbReference type="NCBI Taxonomy" id="1219065"/>
    <lineage>
        <taxon>Bacteria</taxon>
        <taxon>Pseudomonadati</taxon>
        <taxon>Pseudomonadota</taxon>
        <taxon>Gammaproteobacteria</taxon>
        <taxon>Vibrionales</taxon>
        <taxon>Vibrionaceae</taxon>
        <taxon>Vibrio</taxon>
    </lineage>
</organism>
<evidence type="ECO:0000256" key="2">
    <source>
        <dbReference type="ARBA" id="ARBA00023125"/>
    </source>
</evidence>
<dbReference type="eggNOG" id="COG2207">
    <property type="taxonomic scope" value="Bacteria"/>
</dbReference>
<evidence type="ECO:0000259" key="4">
    <source>
        <dbReference type="PROSITE" id="PS01124"/>
    </source>
</evidence>
<dbReference type="STRING" id="1219065.VPR01S_05_01140"/>
<dbReference type="Gene3D" id="1.10.10.60">
    <property type="entry name" value="Homeodomain-like"/>
    <property type="match status" value="2"/>
</dbReference>
<dbReference type="InterPro" id="IPR018062">
    <property type="entry name" value="HTH_AraC-typ_CS"/>
</dbReference>
<dbReference type="InterPro" id="IPR018060">
    <property type="entry name" value="HTH_AraC"/>
</dbReference>
<protein>
    <recommendedName>
        <fullName evidence="4">HTH araC/xylS-type domain-containing protein</fullName>
    </recommendedName>
</protein>
<dbReference type="PANTHER" id="PTHR47893:SF1">
    <property type="entry name" value="REGULATORY PROTEIN PCHR"/>
    <property type="match status" value="1"/>
</dbReference>
<keyword evidence="6" id="KW-1185">Reference proteome</keyword>
<dbReference type="Pfam" id="PF12833">
    <property type="entry name" value="HTH_18"/>
    <property type="match status" value="1"/>
</dbReference>
<evidence type="ECO:0000256" key="3">
    <source>
        <dbReference type="ARBA" id="ARBA00023163"/>
    </source>
</evidence>
<dbReference type="Proteomes" id="UP000016570">
    <property type="component" value="Unassembled WGS sequence"/>
</dbReference>
<evidence type="ECO:0000313" key="5">
    <source>
        <dbReference type="EMBL" id="GAD66819.1"/>
    </source>
</evidence>
<dbReference type="EMBL" id="BATJ01000005">
    <property type="protein sequence ID" value="GAD66819.1"/>
    <property type="molecule type" value="Genomic_DNA"/>
</dbReference>
<comment type="caution">
    <text evidence="5">The sequence shown here is derived from an EMBL/GenBank/DDBJ whole genome shotgun (WGS) entry which is preliminary data.</text>
</comment>
<name>U3BAL3_VIBPR</name>
<keyword evidence="2" id="KW-0238">DNA-binding</keyword>
<dbReference type="InterPro" id="IPR053142">
    <property type="entry name" value="PchR_regulatory_protein"/>
</dbReference>